<protein>
    <recommendedName>
        <fullName evidence="4">DUF4352 domain-containing protein</fullName>
    </recommendedName>
</protein>
<proteinExistence type="predicted"/>
<feature type="transmembrane region" description="Helical" evidence="1">
    <location>
        <begin position="6"/>
        <end position="24"/>
    </location>
</feature>
<feature type="transmembrane region" description="Helical" evidence="1">
    <location>
        <begin position="31"/>
        <end position="53"/>
    </location>
</feature>
<dbReference type="RefSeq" id="WP_234865911.1">
    <property type="nucleotide sequence ID" value="NZ_JAKEVY010000002.1"/>
</dbReference>
<evidence type="ECO:0000313" key="2">
    <source>
        <dbReference type="EMBL" id="MCF1714960.1"/>
    </source>
</evidence>
<gene>
    <name evidence="2" type="ORF">L0U88_10010</name>
</gene>
<accession>A0ABS9BIA1</accession>
<keyword evidence="1" id="KW-0812">Transmembrane</keyword>
<name>A0ABS9BIA1_9BACT</name>
<evidence type="ECO:0000256" key="1">
    <source>
        <dbReference type="SAM" id="Phobius"/>
    </source>
</evidence>
<sequence>MWNWILLTIGLFLGFISILVISIYQKRKSLALLSLIPLGLSFITGSISLYHILSKTYQKVAGKVEKAIEPRPGVAIYTDLFGNSNVSCIQVINSKDRVVPVVDCCIWLEFTTCPEEAARIIAQHPYQSTKLNKEGLRFAEPAVEEKPSWFAPASLGDSALAFKFTNPKGKTEELLFLSPDSTRGYYCNLRF</sequence>
<dbReference type="EMBL" id="JAKEVY010000002">
    <property type="protein sequence ID" value="MCF1714960.1"/>
    <property type="molecule type" value="Genomic_DNA"/>
</dbReference>
<evidence type="ECO:0000313" key="3">
    <source>
        <dbReference type="Proteomes" id="UP001200145"/>
    </source>
</evidence>
<keyword evidence="1" id="KW-1133">Transmembrane helix</keyword>
<organism evidence="2 3">
    <name type="scientific">Flavihumibacter fluminis</name>
    <dbReference type="NCBI Taxonomy" id="2909236"/>
    <lineage>
        <taxon>Bacteria</taxon>
        <taxon>Pseudomonadati</taxon>
        <taxon>Bacteroidota</taxon>
        <taxon>Chitinophagia</taxon>
        <taxon>Chitinophagales</taxon>
        <taxon>Chitinophagaceae</taxon>
        <taxon>Flavihumibacter</taxon>
    </lineage>
</organism>
<keyword evidence="1" id="KW-0472">Membrane</keyword>
<reference evidence="2 3" key="1">
    <citation type="submission" date="2022-01" db="EMBL/GenBank/DDBJ databases">
        <title>Flavihumibacter sp. nov., isolated from sediment of a river.</title>
        <authorList>
            <person name="Liu H."/>
        </authorList>
    </citation>
    <scope>NUCLEOTIDE SEQUENCE [LARGE SCALE GENOMIC DNA]</scope>
    <source>
        <strain evidence="2 3">RY-1</strain>
    </source>
</reference>
<evidence type="ECO:0008006" key="4">
    <source>
        <dbReference type="Google" id="ProtNLM"/>
    </source>
</evidence>
<dbReference type="Proteomes" id="UP001200145">
    <property type="component" value="Unassembled WGS sequence"/>
</dbReference>
<comment type="caution">
    <text evidence="2">The sequence shown here is derived from an EMBL/GenBank/DDBJ whole genome shotgun (WGS) entry which is preliminary data.</text>
</comment>
<keyword evidence="3" id="KW-1185">Reference proteome</keyword>